<accession>A0ABQ6F9A5</accession>
<dbReference type="EMBL" id="BSPX01000014">
    <property type="protein sequence ID" value="GLT21842.1"/>
    <property type="molecule type" value="Genomic_DNA"/>
</dbReference>
<sequence length="330" mass="34829">MLNTTFELLPKIWLTDSTAASARGLSPAFPPPVLEGLRKRNASLDTFFYDVTKINDAEQALLLPYKAEEGAIVVVPPSGMGEITIHHSAAEFKDDAPGQLDTLVVAGVGSSALGTAALARNVADALGKTVVGVVSGYGLADLPFEAMGGYFMFGGLSRLRHKFHQLQHLAQASGPSAPSAAASLDSTAASSEASGKNIIATVQLSPDTHAVKALLGDTRFRFRLLVGHSKGNYVIAEALEGMRISAPARFKAIAPKLHIVNISARSELPDGCGNVINVMGAIDNFGLLNSVPSLEPFDVTPFGWHHTNTELALSLNVTEIIRGLIQAQRI</sequence>
<proteinExistence type="predicted"/>
<gene>
    <name evidence="1" type="ORF">GCM10007933_12960</name>
</gene>
<dbReference type="Proteomes" id="UP001157167">
    <property type="component" value="Unassembled WGS sequence"/>
</dbReference>
<keyword evidence="2" id="KW-1185">Reference proteome</keyword>
<evidence type="ECO:0000313" key="1">
    <source>
        <dbReference type="EMBL" id="GLT21842.1"/>
    </source>
</evidence>
<protein>
    <submittedName>
        <fullName evidence="1">Uncharacterized protein</fullName>
    </submittedName>
</protein>
<dbReference type="RefSeq" id="WP_284187228.1">
    <property type="nucleotide sequence ID" value="NZ_BSPX01000014.1"/>
</dbReference>
<comment type="caution">
    <text evidence="1">The sequence shown here is derived from an EMBL/GenBank/DDBJ whole genome shotgun (WGS) entry which is preliminary data.</text>
</comment>
<organism evidence="1 2">
    <name type="scientific">Zoogloea oryzae</name>
    <dbReference type="NCBI Taxonomy" id="310767"/>
    <lineage>
        <taxon>Bacteria</taxon>
        <taxon>Pseudomonadati</taxon>
        <taxon>Pseudomonadota</taxon>
        <taxon>Betaproteobacteria</taxon>
        <taxon>Rhodocyclales</taxon>
        <taxon>Zoogloeaceae</taxon>
        <taxon>Zoogloea</taxon>
    </lineage>
</organism>
<evidence type="ECO:0000313" key="2">
    <source>
        <dbReference type="Proteomes" id="UP001157167"/>
    </source>
</evidence>
<reference evidence="2" key="1">
    <citation type="journal article" date="2019" name="Int. J. Syst. Evol. Microbiol.">
        <title>The Global Catalogue of Microorganisms (GCM) 10K type strain sequencing project: providing services to taxonomists for standard genome sequencing and annotation.</title>
        <authorList>
            <consortium name="The Broad Institute Genomics Platform"/>
            <consortium name="The Broad Institute Genome Sequencing Center for Infectious Disease"/>
            <person name="Wu L."/>
            <person name="Ma J."/>
        </authorList>
    </citation>
    <scope>NUCLEOTIDE SEQUENCE [LARGE SCALE GENOMIC DNA]</scope>
    <source>
        <strain evidence="2">NBRC 102407</strain>
    </source>
</reference>
<name>A0ABQ6F9A5_9RHOO</name>